<proteinExistence type="predicted"/>
<keyword evidence="1" id="KW-0812">Transmembrane</keyword>
<evidence type="ECO:0000259" key="2">
    <source>
        <dbReference type="Pfam" id="PF00892"/>
    </source>
</evidence>
<feature type="transmembrane region" description="Helical" evidence="1">
    <location>
        <begin position="243"/>
        <end position="263"/>
    </location>
</feature>
<feature type="transmembrane region" description="Helical" evidence="1">
    <location>
        <begin position="181"/>
        <end position="200"/>
    </location>
</feature>
<dbReference type="PANTHER" id="PTHR22911:SF137">
    <property type="entry name" value="SOLUTE CARRIER FAMILY 35 MEMBER G2-RELATED"/>
    <property type="match status" value="1"/>
</dbReference>
<dbReference type="Pfam" id="PF00892">
    <property type="entry name" value="EamA"/>
    <property type="match status" value="1"/>
</dbReference>
<comment type="caution">
    <text evidence="3">The sequence shown here is derived from an EMBL/GenBank/DDBJ whole genome shotgun (WGS) entry which is preliminary data.</text>
</comment>
<organism evidence="3 4">
    <name type="scientific">Candidatus Portnoybacteria bacterium CG_4_8_14_3_um_filter_40_10</name>
    <dbReference type="NCBI Taxonomy" id="1974801"/>
    <lineage>
        <taxon>Bacteria</taxon>
        <taxon>Candidatus Portnoyibacteriota</taxon>
    </lineage>
</organism>
<evidence type="ECO:0000313" key="3">
    <source>
        <dbReference type="EMBL" id="PIW76004.1"/>
    </source>
</evidence>
<gene>
    <name evidence="3" type="ORF">CO001_03610</name>
</gene>
<dbReference type="AlphaFoldDB" id="A0A2M7IHL8"/>
<feature type="transmembrane region" description="Helical" evidence="1">
    <location>
        <begin position="212"/>
        <end position="237"/>
    </location>
</feature>
<dbReference type="InterPro" id="IPR037185">
    <property type="entry name" value="EmrE-like"/>
</dbReference>
<feature type="transmembrane region" description="Helical" evidence="1">
    <location>
        <begin position="36"/>
        <end position="57"/>
    </location>
</feature>
<feature type="domain" description="EamA" evidence="2">
    <location>
        <begin position="2"/>
        <end position="135"/>
    </location>
</feature>
<feature type="transmembrane region" description="Helical" evidence="1">
    <location>
        <begin position="148"/>
        <end position="166"/>
    </location>
</feature>
<dbReference type="EMBL" id="PFGY01000101">
    <property type="protein sequence ID" value="PIW76004.1"/>
    <property type="molecule type" value="Genomic_DNA"/>
</dbReference>
<feature type="transmembrane region" description="Helical" evidence="1">
    <location>
        <begin position="118"/>
        <end position="136"/>
    </location>
</feature>
<protein>
    <recommendedName>
        <fullName evidence="2">EamA domain-containing protein</fullName>
    </recommendedName>
</protein>
<feature type="transmembrane region" description="Helical" evidence="1">
    <location>
        <begin position="93"/>
        <end position="112"/>
    </location>
</feature>
<dbReference type="PANTHER" id="PTHR22911">
    <property type="entry name" value="ACYL-MALONYL CONDENSING ENZYME-RELATED"/>
    <property type="match status" value="1"/>
</dbReference>
<reference evidence="4" key="1">
    <citation type="submission" date="2017-09" db="EMBL/GenBank/DDBJ databases">
        <title>Depth-based differentiation of microbial function through sediment-hosted aquifers and enrichment of novel symbionts in the deep terrestrial subsurface.</title>
        <authorList>
            <person name="Probst A.J."/>
            <person name="Ladd B."/>
            <person name="Jarett J.K."/>
            <person name="Geller-Mcgrath D.E."/>
            <person name="Sieber C.M.K."/>
            <person name="Emerson J.B."/>
            <person name="Anantharaman K."/>
            <person name="Thomas B.C."/>
            <person name="Malmstrom R."/>
            <person name="Stieglmeier M."/>
            <person name="Klingl A."/>
            <person name="Woyke T."/>
            <person name="Ryan C.M."/>
            <person name="Banfield J.F."/>
        </authorList>
    </citation>
    <scope>NUCLEOTIDE SEQUENCE [LARGE SCALE GENOMIC DNA]</scope>
</reference>
<feature type="transmembrane region" description="Helical" evidence="1">
    <location>
        <begin position="6"/>
        <end position="24"/>
    </location>
</feature>
<evidence type="ECO:0000256" key="1">
    <source>
        <dbReference type="SAM" id="Phobius"/>
    </source>
</evidence>
<feature type="transmembrane region" description="Helical" evidence="1">
    <location>
        <begin position="63"/>
        <end position="81"/>
    </location>
</feature>
<accession>A0A2M7IHL8</accession>
<dbReference type="InterPro" id="IPR000620">
    <property type="entry name" value="EamA_dom"/>
</dbReference>
<dbReference type="SUPFAM" id="SSF103481">
    <property type="entry name" value="Multidrug resistance efflux transporter EmrE"/>
    <property type="match status" value="1"/>
</dbReference>
<feature type="transmembrane region" description="Helical" evidence="1">
    <location>
        <begin position="275"/>
        <end position="298"/>
    </location>
</feature>
<keyword evidence="1" id="KW-0472">Membrane</keyword>
<name>A0A2M7IHL8_9BACT</name>
<sequence>MNWLIFTILACLLYAVVAVFNKYLLGQRATTKPIVFTFWLGILSIFSFVLIPFGLAWPGWPAFGLDLAVGVVYFFAILYFYEALDINEASRVTSLAGGLTPIVVLFFSLMLLNESLTILQLVAFFLLVAGAFLISFKKSRGGFKSSVKGLWFIILAVILSAIYWVAEKYIFENQGFVTGFLWTRLGFILTAVTILVWPAWRRKIFYSESQLTLKISSLFVTSKLFAAFGSLFIHLALLLGSAALVNALGGLQYVFLLILAIILSKKFPDFLKEEISGGVLAQKIVAVLLIGAGLAILAV</sequence>
<keyword evidence="1" id="KW-1133">Transmembrane helix</keyword>
<dbReference type="Proteomes" id="UP000229561">
    <property type="component" value="Unassembled WGS sequence"/>
</dbReference>
<dbReference type="GO" id="GO:0016020">
    <property type="term" value="C:membrane"/>
    <property type="evidence" value="ECO:0007669"/>
    <property type="project" value="InterPro"/>
</dbReference>
<evidence type="ECO:0000313" key="4">
    <source>
        <dbReference type="Proteomes" id="UP000229561"/>
    </source>
</evidence>